<gene>
    <name evidence="3" type="ORF">L5515_015452</name>
</gene>
<dbReference type="Gene3D" id="1.20.5.1160">
    <property type="entry name" value="Vasodilator-stimulated phosphoprotein"/>
    <property type="match status" value="1"/>
</dbReference>
<dbReference type="AlphaFoldDB" id="A0AAE9EET3"/>
<evidence type="ECO:0000256" key="1">
    <source>
        <dbReference type="SAM" id="Coils"/>
    </source>
</evidence>
<keyword evidence="1" id="KW-0175">Coiled coil</keyword>
<reference evidence="3 4" key="1">
    <citation type="submission" date="2022-04" db="EMBL/GenBank/DDBJ databases">
        <title>Chromosome-level reference genomes for two strains of Caenorhabditis briggsae: an improved platform for comparative genomics.</title>
        <authorList>
            <person name="Stevens L."/>
            <person name="Andersen E."/>
        </authorList>
    </citation>
    <scope>NUCLEOTIDE SEQUENCE [LARGE SCALE GENOMIC DNA]</scope>
    <source>
        <strain evidence="3">VX34</strain>
        <tissue evidence="3">Whole-organism</tissue>
    </source>
</reference>
<feature type="region of interest" description="Disordered" evidence="2">
    <location>
        <begin position="346"/>
        <end position="425"/>
    </location>
</feature>
<name>A0AAE9EET3_CAEBR</name>
<sequence length="425" mass="49018">MSMKDKTLPPQEILRFLCPLCLRLRPPPQNLIKVNFRSRQALCKILAQEPILPSPNTSSNPDAAISADPARIDESNPANMNLSELVESYSEKAAGMNSIFSTIIKKYEELERENGGLRREAESTKTKLNDQENQLRTIRTEVDTQKMELENLRTEKKDLENVLTTTRTEMDTQKNKFNALELNWANEKTHLTSGHALQLRQMGEAHAESLRLKEVELDEKQALVDALTRRNYRMRDEINELEEKLEEFKDMELEAIDELLTAEIKYLESKKQTEEAINEGKRMHSLQIGCALTAAVYQNRSATTEWSKLEKIICDLSSTIRSSLKCQFPDLQRALDLSREMKEKYEESLDKNLEDQRRRRENAHGKTAEGDGRQEMKEDKVSALLPRNDEESVDQEEEPNKLARPTRKREADRQLVTSGKRVKSM</sequence>
<evidence type="ECO:0000256" key="2">
    <source>
        <dbReference type="SAM" id="MobiDB-lite"/>
    </source>
</evidence>
<feature type="coiled-coil region" evidence="1">
    <location>
        <begin position="100"/>
        <end position="176"/>
    </location>
</feature>
<dbReference type="Proteomes" id="UP000829354">
    <property type="component" value="Chromosome II"/>
</dbReference>
<accession>A0AAE9EET3</accession>
<keyword evidence="4" id="KW-1185">Reference proteome</keyword>
<evidence type="ECO:0000313" key="3">
    <source>
        <dbReference type="EMBL" id="UMM20092.1"/>
    </source>
</evidence>
<feature type="compositionally biased region" description="Basic and acidic residues" evidence="2">
    <location>
        <begin position="346"/>
        <end position="381"/>
    </location>
</feature>
<feature type="coiled-coil region" evidence="1">
    <location>
        <begin position="210"/>
        <end position="258"/>
    </location>
</feature>
<proteinExistence type="predicted"/>
<feature type="region of interest" description="Disordered" evidence="2">
    <location>
        <begin position="51"/>
        <end position="76"/>
    </location>
</feature>
<dbReference type="EMBL" id="CP092621">
    <property type="protein sequence ID" value="UMM20092.1"/>
    <property type="molecule type" value="Genomic_DNA"/>
</dbReference>
<evidence type="ECO:0000313" key="4">
    <source>
        <dbReference type="Proteomes" id="UP000829354"/>
    </source>
</evidence>
<organism evidence="3 4">
    <name type="scientific">Caenorhabditis briggsae</name>
    <dbReference type="NCBI Taxonomy" id="6238"/>
    <lineage>
        <taxon>Eukaryota</taxon>
        <taxon>Metazoa</taxon>
        <taxon>Ecdysozoa</taxon>
        <taxon>Nematoda</taxon>
        <taxon>Chromadorea</taxon>
        <taxon>Rhabditida</taxon>
        <taxon>Rhabditina</taxon>
        <taxon>Rhabditomorpha</taxon>
        <taxon>Rhabditoidea</taxon>
        <taxon>Rhabditidae</taxon>
        <taxon>Peloderinae</taxon>
        <taxon>Caenorhabditis</taxon>
    </lineage>
</organism>
<protein>
    <submittedName>
        <fullName evidence="3">Uncharacterized protein</fullName>
    </submittedName>
</protein>